<dbReference type="KEGG" id="mgl:MGL_1666"/>
<dbReference type="EMBL" id="AAYY01000004">
    <property type="protein sequence ID" value="EDP44269.1"/>
    <property type="molecule type" value="Genomic_DNA"/>
</dbReference>
<evidence type="ECO:0000256" key="3">
    <source>
        <dbReference type="ARBA" id="ARBA00022692"/>
    </source>
</evidence>
<dbReference type="PROSITE" id="PS50216">
    <property type="entry name" value="DHHC"/>
    <property type="match status" value="1"/>
</dbReference>
<dbReference type="Proteomes" id="UP000008837">
    <property type="component" value="Unassembled WGS sequence"/>
</dbReference>
<gene>
    <name evidence="12" type="ORF">MGL_1666</name>
</gene>
<accession>A8PYI0</accession>
<evidence type="ECO:0000256" key="2">
    <source>
        <dbReference type="ARBA" id="ARBA00022679"/>
    </source>
</evidence>
<comment type="subcellular location">
    <subcellularLocation>
        <location evidence="1">Membrane</location>
        <topology evidence="1">Multi-pass membrane protein</topology>
    </subcellularLocation>
</comment>
<evidence type="ECO:0000256" key="9">
    <source>
        <dbReference type="ARBA" id="ARBA00048048"/>
    </source>
</evidence>
<reference evidence="12 13" key="1">
    <citation type="journal article" date="2007" name="Proc. Natl. Acad. Sci. U.S.A.">
        <title>Dandruff-associated Malassezia genomes reveal convergent and divergent virulence traits shared with plant and human fungal pathogens.</title>
        <authorList>
            <person name="Xu J."/>
            <person name="Saunders C.W."/>
            <person name="Hu P."/>
            <person name="Grant R.A."/>
            <person name="Boekhout T."/>
            <person name="Kuramae E.E."/>
            <person name="Kronstad J.W."/>
            <person name="Deangelis Y.M."/>
            <person name="Reeder N.L."/>
            <person name="Johnstone K.R."/>
            <person name="Leland M."/>
            <person name="Fieno A.M."/>
            <person name="Begley W.M."/>
            <person name="Sun Y."/>
            <person name="Lacey M.P."/>
            <person name="Chaudhary T."/>
            <person name="Keough T."/>
            <person name="Chu L."/>
            <person name="Sears R."/>
            <person name="Yuan B."/>
            <person name="Dawson T.L.Jr."/>
        </authorList>
    </citation>
    <scope>NUCLEOTIDE SEQUENCE [LARGE SCALE GENOMIC DNA]</scope>
    <source>
        <strain evidence="13">ATCC MYA-4612 / CBS 7966</strain>
    </source>
</reference>
<keyword evidence="2 10" id="KW-0808">Transferase</keyword>
<sequence length="334" mass="38740">MRLAMDEKLPVHYDSVTPKIRRAHVDTLDDRSPGDAEHDLRCSFRFCKKCPPVPLATALSRLPPELRLEEKLNRRKEALSRKQMAATSAPEAMHYDHEQLEPPPELFQDQDDEGEHDIRLWLGQKQADMIVFPPKPERAHHCRTCGTCILKFDHHCPWINQCVGLGNERYFILFMLWFSFGTLIFSVAGWRIAWEGFTRPKEWSSFLVHRLLYLAIYAKAAVMGMVVFILAIWHLYLAARNETSLENQDNTHYAKMAKERKAVFCNVYDLGWVRNLQLFFNVGPGLAHDYCSLFLPIHIEPYSDGWHWAKRAGLEGRHGGIMNEEEFTDDEGDT</sequence>
<keyword evidence="5 10" id="KW-0472">Membrane</keyword>
<evidence type="ECO:0000256" key="10">
    <source>
        <dbReference type="RuleBase" id="RU079119"/>
    </source>
</evidence>
<keyword evidence="7" id="KW-0449">Lipoprotein</keyword>
<dbReference type="InterPro" id="IPR001594">
    <property type="entry name" value="Palmitoyltrfase_DHHC"/>
</dbReference>
<evidence type="ECO:0000313" key="13">
    <source>
        <dbReference type="Proteomes" id="UP000008837"/>
    </source>
</evidence>
<comment type="caution">
    <text evidence="12">The sequence shown here is derived from an EMBL/GenBank/DDBJ whole genome shotgun (WGS) entry which is preliminary data.</text>
</comment>
<feature type="transmembrane region" description="Helical" evidence="10">
    <location>
        <begin position="170"/>
        <end position="190"/>
    </location>
</feature>
<dbReference type="InParanoid" id="A8PYI0"/>
<feature type="transmembrane region" description="Helical" evidence="10">
    <location>
        <begin position="211"/>
        <end position="236"/>
    </location>
</feature>
<dbReference type="OrthoDB" id="9909019at2759"/>
<dbReference type="GO" id="GO:0019706">
    <property type="term" value="F:protein-cysteine S-palmitoyltransferase activity"/>
    <property type="evidence" value="ECO:0007669"/>
    <property type="project" value="UniProtKB-EC"/>
</dbReference>
<keyword evidence="3 10" id="KW-0812">Transmembrane</keyword>
<dbReference type="Pfam" id="PF01529">
    <property type="entry name" value="DHHC"/>
    <property type="match status" value="1"/>
</dbReference>
<dbReference type="RefSeq" id="XP_001731483.1">
    <property type="nucleotide sequence ID" value="XM_001731431.1"/>
</dbReference>
<keyword evidence="13" id="KW-1185">Reference proteome</keyword>
<keyword evidence="4 10" id="KW-1133">Transmembrane helix</keyword>
<evidence type="ECO:0000256" key="5">
    <source>
        <dbReference type="ARBA" id="ARBA00023136"/>
    </source>
</evidence>
<name>A8PYI0_MALGO</name>
<evidence type="ECO:0000256" key="1">
    <source>
        <dbReference type="ARBA" id="ARBA00004141"/>
    </source>
</evidence>
<dbReference type="GO" id="GO:0016020">
    <property type="term" value="C:membrane"/>
    <property type="evidence" value="ECO:0007669"/>
    <property type="project" value="UniProtKB-SubCell"/>
</dbReference>
<proteinExistence type="inferred from homology"/>
<dbReference type="GeneID" id="5855790"/>
<comment type="catalytic activity">
    <reaction evidence="9 10">
        <text>L-cysteinyl-[protein] + hexadecanoyl-CoA = S-hexadecanoyl-L-cysteinyl-[protein] + CoA</text>
        <dbReference type="Rhea" id="RHEA:36683"/>
        <dbReference type="Rhea" id="RHEA-COMP:10131"/>
        <dbReference type="Rhea" id="RHEA-COMP:11032"/>
        <dbReference type="ChEBI" id="CHEBI:29950"/>
        <dbReference type="ChEBI" id="CHEBI:57287"/>
        <dbReference type="ChEBI" id="CHEBI:57379"/>
        <dbReference type="ChEBI" id="CHEBI:74151"/>
        <dbReference type="EC" id="2.3.1.225"/>
    </reaction>
</comment>
<evidence type="ECO:0000259" key="11">
    <source>
        <dbReference type="Pfam" id="PF01529"/>
    </source>
</evidence>
<dbReference type="InterPro" id="IPR039859">
    <property type="entry name" value="PFA4/ZDH16/20/ERF2-like"/>
</dbReference>
<comment type="similarity">
    <text evidence="10">Belongs to the DHHC palmitoyltransferase family.</text>
</comment>
<organism evidence="12 13">
    <name type="scientific">Malassezia globosa (strain ATCC MYA-4612 / CBS 7966)</name>
    <name type="common">Dandruff-associated fungus</name>
    <dbReference type="NCBI Taxonomy" id="425265"/>
    <lineage>
        <taxon>Eukaryota</taxon>
        <taxon>Fungi</taxon>
        <taxon>Dikarya</taxon>
        <taxon>Basidiomycota</taxon>
        <taxon>Ustilaginomycotina</taxon>
        <taxon>Malasseziomycetes</taxon>
        <taxon>Malasseziales</taxon>
        <taxon>Malasseziaceae</taxon>
        <taxon>Malassezia</taxon>
    </lineage>
</organism>
<evidence type="ECO:0000313" key="12">
    <source>
        <dbReference type="EMBL" id="EDP44269.1"/>
    </source>
</evidence>
<dbReference type="AlphaFoldDB" id="A8PYI0"/>
<dbReference type="EC" id="2.3.1.225" evidence="10"/>
<comment type="domain">
    <text evidence="10">The DHHC domain is required for palmitoyltransferase activity.</text>
</comment>
<evidence type="ECO:0000256" key="8">
    <source>
        <dbReference type="ARBA" id="ARBA00023315"/>
    </source>
</evidence>
<protein>
    <recommendedName>
        <fullName evidence="10">Palmitoyltransferase</fullName>
        <ecNumber evidence="10">2.3.1.225</ecNumber>
    </recommendedName>
</protein>
<keyword evidence="8 10" id="KW-0012">Acyltransferase</keyword>
<dbReference type="PANTHER" id="PTHR12246">
    <property type="entry name" value="PALMITOYLTRANSFERASE ZDHHC16"/>
    <property type="match status" value="1"/>
</dbReference>
<evidence type="ECO:0000256" key="6">
    <source>
        <dbReference type="ARBA" id="ARBA00023139"/>
    </source>
</evidence>
<evidence type="ECO:0000256" key="4">
    <source>
        <dbReference type="ARBA" id="ARBA00022989"/>
    </source>
</evidence>
<evidence type="ECO:0000256" key="7">
    <source>
        <dbReference type="ARBA" id="ARBA00023288"/>
    </source>
</evidence>
<dbReference type="VEuPathDB" id="FungiDB:MGL_1666"/>
<keyword evidence="6" id="KW-0564">Palmitate</keyword>
<feature type="domain" description="Palmitoyltransferase DHHC" evidence="11">
    <location>
        <begin position="135"/>
        <end position="248"/>
    </location>
</feature>